<sequence length="727" mass="81775">MLMPRLKRLTRAGEPTADTVSNLCSLTEVFNSETLRSIKKILIPVNHGGSHWILVHCNLVELVVEILDSRADKVAKKNWPSCYNSHIKNVCLWLKMLDDRFNLQYEDPITNPEMWSLRTPFPVKPANTFPYQKNDDDCGMFVIMYAKPLLTGNSINHDGVPDCDRLYPIWDSLDHFRLRLWMELPKGSDDWASVLEVLRDFGWIAKYKPLAPIASNMSALHLEDQRKGVEIDVDALATWPLLCPVCQRTFVSAGGTRSHLKMLKNCSWWLTEAQLRLKRRDSKGKGKMLDPASSLDYALVPEMYPDEETYAYGVSYDDVAVVDAPPEERPEDVLEELEEEELFRLVPGFVPYDAAEPSAGPSGSPADSKVTGLSLDEDEDERSTTSSLELAWTKPSDPGSESSKAQDAEGDVTMESANLEGSSSETAEPVIPNRFAPFASELDWQVAHWFVREEPGHTSFDKLLALPGVVDKLGLSFKNVRELWKTLEELPERSGKWQAKVLTYPDRPDEKFVIRFRNPIEMIKSLWGDPSLADNLVHAPSKVFTDRTRTKRVFSEMWTGTWWNTLQETLRLRKKHGATIAPVILASDKTQLSQFSGSRQAHPVYLTLGNIPKAICRKPTRHACVLLGYLSTDKINTAGLGTNEVKSRAQRIFHNSLRLILEPLKQAGVDGVDLADAKGDIRRVFPVLASYVTDYPEQTLLACSKYTTCPKCQADAKELDEMLAGPP</sequence>
<dbReference type="PANTHER" id="PTHR12606:SF141">
    <property type="entry name" value="GH15225P-RELATED"/>
    <property type="match status" value="1"/>
</dbReference>
<comment type="caution">
    <text evidence="7">The sequence shown here is derived from an EMBL/GenBank/DDBJ whole genome shotgun (WGS) entry which is preliminary data.</text>
</comment>
<keyword evidence="3" id="KW-0378">Hydrolase</keyword>
<feature type="compositionally biased region" description="Low complexity" evidence="5">
    <location>
        <begin position="353"/>
        <end position="368"/>
    </location>
</feature>
<dbReference type="Pfam" id="PF18759">
    <property type="entry name" value="Plavaka"/>
    <property type="match status" value="1"/>
</dbReference>
<accession>A0ABR3JFA3</accession>
<dbReference type="InterPro" id="IPR038765">
    <property type="entry name" value="Papain-like_cys_pep_sf"/>
</dbReference>
<dbReference type="InterPro" id="IPR041078">
    <property type="entry name" value="Plavaka"/>
</dbReference>
<dbReference type="EMBL" id="JASNQZ010000007">
    <property type="protein sequence ID" value="KAL0954394.1"/>
    <property type="molecule type" value="Genomic_DNA"/>
</dbReference>
<evidence type="ECO:0000256" key="4">
    <source>
        <dbReference type="ARBA" id="ARBA00022807"/>
    </source>
</evidence>
<dbReference type="PANTHER" id="PTHR12606">
    <property type="entry name" value="SENTRIN/SUMO-SPECIFIC PROTEASE"/>
    <property type="match status" value="1"/>
</dbReference>
<keyword evidence="2" id="KW-0645">Protease</keyword>
<comment type="similarity">
    <text evidence="1">Belongs to the peptidase C48 family.</text>
</comment>
<keyword evidence="4" id="KW-0788">Thiol protease</keyword>
<reference evidence="8" key="1">
    <citation type="submission" date="2024-06" db="EMBL/GenBank/DDBJ databases">
        <title>Multi-omics analyses provide insights into the biosynthesis of the anticancer antibiotic pleurotin in Hohenbuehelia grisea.</title>
        <authorList>
            <person name="Weaver J.A."/>
            <person name="Alberti F."/>
        </authorList>
    </citation>
    <scope>NUCLEOTIDE SEQUENCE [LARGE SCALE GENOMIC DNA]</scope>
    <source>
        <strain evidence="8">T-177</strain>
    </source>
</reference>
<dbReference type="PROSITE" id="PS50600">
    <property type="entry name" value="ULP_PROTEASE"/>
    <property type="match status" value="1"/>
</dbReference>
<feature type="compositionally biased region" description="Polar residues" evidence="5">
    <location>
        <begin position="415"/>
        <end position="426"/>
    </location>
</feature>
<protein>
    <recommendedName>
        <fullName evidence="6">Ubiquitin-like protease family profile domain-containing protein</fullName>
    </recommendedName>
</protein>
<evidence type="ECO:0000259" key="6">
    <source>
        <dbReference type="PROSITE" id="PS50600"/>
    </source>
</evidence>
<evidence type="ECO:0000256" key="3">
    <source>
        <dbReference type="ARBA" id="ARBA00022801"/>
    </source>
</evidence>
<gene>
    <name evidence="7" type="ORF">HGRIS_003378</name>
</gene>
<evidence type="ECO:0000256" key="2">
    <source>
        <dbReference type="ARBA" id="ARBA00022670"/>
    </source>
</evidence>
<dbReference type="Pfam" id="PF02902">
    <property type="entry name" value="Peptidase_C48"/>
    <property type="match status" value="1"/>
</dbReference>
<feature type="region of interest" description="Disordered" evidence="5">
    <location>
        <begin position="353"/>
        <end position="426"/>
    </location>
</feature>
<dbReference type="SUPFAM" id="SSF54001">
    <property type="entry name" value="Cysteine proteinases"/>
    <property type="match status" value="1"/>
</dbReference>
<feature type="domain" description="Ubiquitin-like protease family profile" evidence="6">
    <location>
        <begin position="1"/>
        <end position="149"/>
    </location>
</feature>
<dbReference type="InterPro" id="IPR003653">
    <property type="entry name" value="Peptidase_C48_C"/>
</dbReference>
<dbReference type="Gene3D" id="3.40.395.10">
    <property type="entry name" value="Adenoviral Proteinase, Chain A"/>
    <property type="match status" value="1"/>
</dbReference>
<evidence type="ECO:0000313" key="8">
    <source>
        <dbReference type="Proteomes" id="UP001556367"/>
    </source>
</evidence>
<keyword evidence="8" id="KW-1185">Reference proteome</keyword>
<proteinExistence type="inferred from homology"/>
<evidence type="ECO:0000256" key="5">
    <source>
        <dbReference type="SAM" id="MobiDB-lite"/>
    </source>
</evidence>
<evidence type="ECO:0000256" key="1">
    <source>
        <dbReference type="ARBA" id="ARBA00005234"/>
    </source>
</evidence>
<dbReference type="Proteomes" id="UP001556367">
    <property type="component" value="Unassembled WGS sequence"/>
</dbReference>
<organism evidence="7 8">
    <name type="scientific">Hohenbuehelia grisea</name>
    <dbReference type="NCBI Taxonomy" id="104357"/>
    <lineage>
        <taxon>Eukaryota</taxon>
        <taxon>Fungi</taxon>
        <taxon>Dikarya</taxon>
        <taxon>Basidiomycota</taxon>
        <taxon>Agaricomycotina</taxon>
        <taxon>Agaricomycetes</taxon>
        <taxon>Agaricomycetidae</taxon>
        <taxon>Agaricales</taxon>
        <taxon>Pleurotineae</taxon>
        <taxon>Pleurotaceae</taxon>
        <taxon>Hohenbuehelia</taxon>
    </lineage>
</organism>
<evidence type="ECO:0000313" key="7">
    <source>
        <dbReference type="EMBL" id="KAL0954394.1"/>
    </source>
</evidence>
<name>A0ABR3JFA3_9AGAR</name>